<protein>
    <submittedName>
        <fullName evidence="1">Uncharacterized protein</fullName>
    </submittedName>
</protein>
<dbReference type="AlphaFoldDB" id="A0A4Y2MW41"/>
<dbReference type="InterPro" id="IPR036397">
    <property type="entry name" value="RNaseH_sf"/>
</dbReference>
<gene>
    <name evidence="1" type="ORF">AVEN_158843_1</name>
</gene>
<dbReference type="OrthoDB" id="7699088at2759"/>
<organism evidence="1 2">
    <name type="scientific">Araneus ventricosus</name>
    <name type="common">Orbweaver spider</name>
    <name type="synonym">Epeira ventricosa</name>
    <dbReference type="NCBI Taxonomy" id="182803"/>
    <lineage>
        <taxon>Eukaryota</taxon>
        <taxon>Metazoa</taxon>
        <taxon>Ecdysozoa</taxon>
        <taxon>Arthropoda</taxon>
        <taxon>Chelicerata</taxon>
        <taxon>Arachnida</taxon>
        <taxon>Araneae</taxon>
        <taxon>Araneomorphae</taxon>
        <taxon>Entelegynae</taxon>
        <taxon>Araneoidea</taxon>
        <taxon>Araneidae</taxon>
        <taxon>Araneus</taxon>
    </lineage>
</organism>
<accession>A0A4Y2MW41</accession>
<evidence type="ECO:0000313" key="1">
    <source>
        <dbReference type="EMBL" id="GBN30802.1"/>
    </source>
</evidence>
<dbReference type="PANTHER" id="PTHR47326:SF1">
    <property type="entry name" value="HTH PSQ-TYPE DOMAIN-CONTAINING PROTEIN"/>
    <property type="match status" value="1"/>
</dbReference>
<evidence type="ECO:0000313" key="2">
    <source>
        <dbReference type="Proteomes" id="UP000499080"/>
    </source>
</evidence>
<dbReference type="Proteomes" id="UP000499080">
    <property type="component" value="Unassembled WGS sequence"/>
</dbReference>
<comment type="caution">
    <text evidence="1">The sequence shown here is derived from an EMBL/GenBank/DDBJ whole genome shotgun (WGS) entry which is preliminary data.</text>
</comment>
<name>A0A4Y2MW41_ARAVE</name>
<sequence>MLQIYAIPQMLHLQLTVTLEEVGVPPHWGTDVRAFSDTTFRNRWLGRGGSIVWLPRSPDVTPLDFFFWCYIKDKVYSREIRDVADLRASTPAATATVTTEML</sequence>
<dbReference type="EMBL" id="BGPR01007983">
    <property type="protein sequence ID" value="GBN30802.1"/>
    <property type="molecule type" value="Genomic_DNA"/>
</dbReference>
<reference evidence="1 2" key="1">
    <citation type="journal article" date="2019" name="Sci. Rep.">
        <title>Orb-weaving spider Araneus ventricosus genome elucidates the spidroin gene catalogue.</title>
        <authorList>
            <person name="Kono N."/>
            <person name="Nakamura H."/>
            <person name="Ohtoshi R."/>
            <person name="Moran D.A.P."/>
            <person name="Shinohara A."/>
            <person name="Yoshida Y."/>
            <person name="Fujiwara M."/>
            <person name="Mori M."/>
            <person name="Tomita M."/>
            <person name="Arakawa K."/>
        </authorList>
    </citation>
    <scope>NUCLEOTIDE SEQUENCE [LARGE SCALE GENOMIC DNA]</scope>
</reference>
<dbReference type="GO" id="GO:0003676">
    <property type="term" value="F:nucleic acid binding"/>
    <property type="evidence" value="ECO:0007669"/>
    <property type="project" value="InterPro"/>
</dbReference>
<dbReference type="PANTHER" id="PTHR47326">
    <property type="entry name" value="TRANSPOSABLE ELEMENT TC3 TRANSPOSASE-LIKE PROTEIN"/>
    <property type="match status" value="1"/>
</dbReference>
<dbReference type="Gene3D" id="3.30.420.10">
    <property type="entry name" value="Ribonuclease H-like superfamily/Ribonuclease H"/>
    <property type="match status" value="1"/>
</dbReference>
<proteinExistence type="predicted"/>
<keyword evidence="2" id="KW-1185">Reference proteome</keyword>